<dbReference type="RefSeq" id="WP_053431023.1">
    <property type="nucleotide sequence ID" value="NZ_CP040441.1"/>
</dbReference>
<dbReference type="CDD" id="cd01948">
    <property type="entry name" value="EAL"/>
    <property type="match status" value="1"/>
</dbReference>
<organism evidence="3">
    <name type="scientific">Halalkalibacterium halodurans</name>
    <name type="common">Bacillus halodurans</name>
    <dbReference type="NCBI Taxonomy" id="86665"/>
    <lineage>
        <taxon>Bacteria</taxon>
        <taxon>Bacillati</taxon>
        <taxon>Bacillota</taxon>
        <taxon>Bacilli</taxon>
        <taxon>Bacillales</taxon>
        <taxon>Bacillaceae</taxon>
        <taxon>Halalkalibacterium (ex Joshi et al. 2022)</taxon>
    </lineage>
</organism>
<dbReference type="InterPro" id="IPR018842">
    <property type="entry name" value="YkuI_C"/>
</dbReference>
<evidence type="ECO:0000256" key="1">
    <source>
        <dbReference type="SAM" id="Coils"/>
    </source>
</evidence>
<comment type="caution">
    <text evidence="3">The sequence shown here is derived from an EMBL/GenBank/DDBJ whole genome shotgun (WGS) entry which is preliminary data.</text>
</comment>
<dbReference type="PROSITE" id="PS50883">
    <property type="entry name" value="EAL"/>
    <property type="match status" value="1"/>
</dbReference>
<dbReference type="PATRIC" id="fig|136160.3.peg.2033"/>
<sequence>MDPLDVLMNKSKVLPYYQPIVSADNQMVVAYDVLARYEGSEGEESLGWFFHDTSIPDEYRLELEDHVQTLALEHYLAGDDQLILCLKYNGVLLAKTNGENVLKRLEFYQEQGLDLTKVIIGIKEEQLDGHLDDLKHVFMYFQSLGIRMSIDDVGLSEANLDRLALLKPNIVKVNLERFHEEAFSQMYQEVHHSLSMLTRKIGATLLFEGISQFNQLNYAWRNGGRYYQGLYLAPPRETFVDRELCKEKLQKDFHHFIVYERKKMEAQLQLTEKANQQLRITLKRIEHMTSYDEMVLAIAQDCDEFAFRVYITDGDGFQQSSNAEKDENGEWKLRGEGRYKNWSWRPYFLENIVRMNYEKRGILSDLYSDIQRDERIRTYAYPIKDNLYVYLDIPYQYLFEQDGLI</sequence>
<dbReference type="InterPro" id="IPR050706">
    <property type="entry name" value="Cyclic-di-GMP_PDE-like"/>
</dbReference>
<reference evidence="3" key="1">
    <citation type="submission" date="2015-08" db="EMBL/GenBank/DDBJ databases">
        <title>Complete DNA Sequence of Pseudomonas syringae pv. actinidiae, the Causal Agent of Kiwifruit Canker Disease.</title>
        <authorList>
            <person name="Rikkerink E.H.A."/>
            <person name="Fineran P.C."/>
        </authorList>
    </citation>
    <scope>NUCLEOTIDE SEQUENCE</scope>
    <source>
        <strain evidence="3">DSM 13666</strain>
    </source>
</reference>
<dbReference type="AlphaFoldDB" id="A0A0M0KJ60"/>
<dbReference type="GO" id="GO:0071111">
    <property type="term" value="F:cyclic-guanylate-specific phosphodiesterase activity"/>
    <property type="evidence" value="ECO:0007669"/>
    <property type="project" value="InterPro"/>
</dbReference>
<dbReference type="GeneID" id="87597818"/>
<dbReference type="InterPro" id="IPR001633">
    <property type="entry name" value="EAL_dom"/>
</dbReference>
<dbReference type="PANTHER" id="PTHR33121:SF82">
    <property type="entry name" value="SIGNAL TRANSDUCTION PROTEIN CONTAINING A EAL DOMAIN"/>
    <property type="match status" value="1"/>
</dbReference>
<dbReference type="Gene3D" id="3.30.450.20">
    <property type="entry name" value="PAS domain"/>
    <property type="match status" value="1"/>
</dbReference>
<dbReference type="SMART" id="SM00052">
    <property type="entry name" value="EAL"/>
    <property type="match status" value="1"/>
</dbReference>
<feature type="domain" description="EAL" evidence="2">
    <location>
        <begin position="1"/>
        <end position="249"/>
    </location>
</feature>
<dbReference type="InterPro" id="IPR029151">
    <property type="entry name" value="Sensor-like_sf"/>
</dbReference>
<feature type="coiled-coil region" evidence="1">
    <location>
        <begin position="261"/>
        <end position="288"/>
    </location>
</feature>
<dbReference type="SUPFAM" id="SSF141868">
    <property type="entry name" value="EAL domain-like"/>
    <property type="match status" value="1"/>
</dbReference>
<protein>
    <submittedName>
        <fullName evidence="3">Diguanylate phosphodiesterase</fullName>
    </submittedName>
</protein>
<dbReference type="Gene3D" id="3.20.20.450">
    <property type="entry name" value="EAL domain"/>
    <property type="match status" value="1"/>
</dbReference>
<dbReference type="Pfam" id="PF00563">
    <property type="entry name" value="EAL"/>
    <property type="match status" value="1"/>
</dbReference>
<accession>A0A0M0KJ60</accession>
<dbReference type="PANTHER" id="PTHR33121">
    <property type="entry name" value="CYCLIC DI-GMP PHOSPHODIESTERASE PDEF"/>
    <property type="match status" value="1"/>
</dbReference>
<keyword evidence="1" id="KW-0175">Coiled coil</keyword>
<dbReference type="SUPFAM" id="SSF103190">
    <property type="entry name" value="Sensory domain-like"/>
    <property type="match status" value="1"/>
</dbReference>
<dbReference type="EMBL" id="LILD01000001">
    <property type="protein sequence ID" value="KOO38901.1"/>
    <property type="molecule type" value="Genomic_DNA"/>
</dbReference>
<evidence type="ECO:0000259" key="2">
    <source>
        <dbReference type="PROSITE" id="PS50883"/>
    </source>
</evidence>
<dbReference type="Gene3D" id="1.20.5.170">
    <property type="match status" value="1"/>
</dbReference>
<dbReference type="InterPro" id="IPR035919">
    <property type="entry name" value="EAL_sf"/>
</dbReference>
<proteinExistence type="predicted"/>
<gene>
    <name evidence="3" type="ORF">AMD02_08480</name>
</gene>
<evidence type="ECO:0000313" key="3">
    <source>
        <dbReference type="EMBL" id="KOO38901.1"/>
    </source>
</evidence>
<dbReference type="Pfam" id="PF10388">
    <property type="entry name" value="YkuI_C"/>
    <property type="match status" value="1"/>
</dbReference>
<name>A0A0M0KJ60_ALKHA</name>